<dbReference type="Proteomes" id="UP000054564">
    <property type="component" value="Unassembled WGS sequence"/>
</dbReference>
<accession>A0A0L0VJD4</accession>
<dbReference type="EMBL" id="AJIL01000049">
    <property type="protein sequence ID" value="KNE99099.1"/>
    <property type="molecule type" value="Genomic_DNA"/>
</dbReference>
<protein>
    <submittedName>
        <fullName evidence="1">Uncharacterized protein</fullName>
    </submittedName>
</protein>
<keyword evidence="2" id="KW-1185">Reference proteome</keyword>
<name>A0A0L0VJD4_9BASI</name>
<proteinExistence type="predicted"/>
<comment type="caution">
    <text evidence="1">The sequence shown here is derived from an EMBL/GenBank/DDBJ whole genome shotgun (WGS) entry which is preliminary data.</text>
</comment>
<dbReference type="AlphaFoldDB" id="A0A0L0VJD4"/>
<evidence type="ECO:0000313" key="1">
    <source>
        <dbReference type="EMBL" id="KNE99099.1"/>
    </source>
</evidence>
<gene>
    <name evidence="1" type="ORF">PSTG_07579</name>
</gene>
<organism evidence="1 2">
    <name type="scientific">Puccinia striiformis f. sp. tritici PST-78</name>
    <dbReference type="NCBI Taxonomy" id="1165861"/>
    <lineage>
        <taxon>Eukaryota</taxon>
        <taxon>Fungi</taxon>
        <taxon>Dikarya</taxon>
        <taxon>Basidiomycota</taxon>
        <taxon>Pucciniomycotina</taxon>
        <taxon>Pucciniomycetes</taxon>
        <taxon>Pucciniales</taxon>
        <taxon>Pucciniaceae</taxon>
        <taxon>Puccinia</taxon>
    </lineage>
</organism>
<sequence>MVQLYLHTCFGGVGKVRTPAASLIFISDALGKYLPQAEQQPVGQPIPNTLGQLATQSPTALVEMFFQTLRTGFDANPEAPSAPSELQDVLETNLSDLQNIEGLFRPSLETSTMGMNKRLPNIEINEFKTCGSKHGVKVFCNHLVKGKSLGYASEDKWDPHLKEHDTFFLEEE</sequence>
<evidence type="ECO:0000313" key="2">
    <source>
        <dbReference type="Proteomes" id="UP000054564"/>
    </source>
</evidence>
<reference evidence="2" key="1">
    <citation type="submission" date="2014-03" db="EMBL/GenBank/DDBJ databases">
        <title>The Genome Sequence of Puccinia striiformis f. sp. tritici PST-78.</title>
        <authorList>
            <consortium name="The Broad Institute Genome Sequencing Platform"/>
            <person name="Cuomo C."/>
            <person name="Hulbert S."/>
            <person name="Chen X."/>
            <person name="Walker B."/>
            <person name="Young S.K."/>
            <person name="Zeng Q."/>
            <person name="Gargeya S."/>
            <person name="Fitzgerald M."/>
            <person name="Haas B."/>
            <person name="Abouelleil A."/>
            <person name="Alvarado L."/>
            <person name="Arachchi H.M."/>
            <person name="Berlin A.M."/>
            <person name="Chapman S.B."/>
            <person name="Goldberg J."/>
            <person name="Griggs A."/>
            <person name="Gujja S."/>
            <person name="Hansen M."/>
            <person name="Howarth C."/>
            <person name="Imamovic A."/>
            <person name="Larimer J."/>
            <person name="McCowan C."/>
            <person name="Montmayeur A."/>
            <person name="Murphy C."/>
            <person name="Neiman D."/>
            <person name="Pearson M."/>
            <person name="Priest M."/>
            <person name="Roberts A."/>
            <person name="Saif S."/>
            <person name="Shea T."/>
            <person name="Sisk P."/>
            <person name="Sykes S."/>
            <person name="Wortman J."/>
            <person name="Nusbaum C."/>
            <person name="Birren B."/>
        </authorList>
    </citation>
    <scope>NUCLEOTIDE SEQUENCE [LARGE SCALE GENOMIC DNA]</scope>
    <source>
        <strain evidence="2">race PST-78</strain>
    </source>
</reference>